<dbReference type="SMART" id="SM00342">
    <property type="entry name" value="HTH_ARAC"/>
    <property type="match status" value="1"/>
</dbReference>
<dbReference type="RefSeq" id="WP_052246457.1">
    <property type="nucleotide sequence ID" value="NZ_CP083448.1"/>
</dbReference>
<evidence type="ECO:0000256" key="2">
    <source>
        <dbReference type="ARBA" id="ARBA00023125"/>
    </source>
</evidence>
<comment type="caution">
    <text evidence="5">The sequence shown here is derived from an EMBL/GenBank/DDBJ whole genome shotgun (WGS) entry which is preliminary data.</text>
</comment>
<gene>
    <name evidence="5" type="ORF">JJB79_17450</name>
</gene>
<evidence type="ECO:0000259" key="4">
    <source>
        <dbReference type="PROSITE" id="PS01124"/>
    </source>
</evidence>
<proteinExistence type="predicted"/>
<dbReference type="Pfam" id="PF12833">
    <property type="entry name" value="HTH_18"/>
    <property type="match status" value="1"/>
</dbReference>
<dbReference type="GeneID" id="84692749"/>
<feature type="domain" description="HTH araC/xylS-type" evidence="4">
    <location>
        <begin position="11"/>
        <end position="109"/>
    </location>
</feature>
<dbReference type="Gene3D" id="1.10.10.60">
    <property type="entry name" value="Homeodomain-like"/>
    <property type="match status" value="2"/>
</dbReference>
<dbReference type="SUPFAM" id="SSF46689">
    <property type="entry name" value="Homeodomain-like"/>
    <property type="match status" value="2"/>
</dbReference>
<evidence type="ECO:0000313" key="6">
    <source>
        <dbReference type="Proteomes" id="UP000809137"/>
    </source>
</evidence>
<dbReference type="EMBL" id="JAFCXS010000018">
    <property type="protein sequence ID" value="MBM0749175.1"/>
    <property type="molecule type" value="Genomic_DNA"/>
</dbReference>
<organism evidence="5 6">
    <name type="scientific">Pantoea eucrina</name>
    <dbReference type="NCBI Taxonomy" id="472693"/>
    <lineage>
        <taxon>Bacteria</taxon>
        <taxon>Pseudomonadati</taxon>
        <taxon>Pseudomonadota</taxon>
        <taxon>Gammaproteobacteria</taxon>
        <taxon>Enterobacterales</taxon>
        <taxon>Erwiniaceae</taxon>
        <taxon>Pantoea</taxon>
    </lineage>
</organism>
<evidence type="ECO:0000313" key="5">
    <source>
        <dbReference type="EMBL" id="MBM0749175.1"/>
    </source>
</evidence>
<keyword evidence="1" id="KW-0805">Transcription regulation</keyword>
<evidence type="ECO:0000256" key="3">
    <source>
        <dbReference type="ARBA" id="ARBA00023163"/>
    </source>
</evidence>
<name>A0ABS1Z9S5_9GAMM</name>
<evidence type="ECO:0000256" key="1">
    <source>
        <dbReference type="ARBA" id="ARBA00023015"/>
    </source>
</evidence>
<dbReference type="InterPro" id="IPR050959">
    <property type="entry name" value="MarA-like"/>
</dbReference>
<sequence length="144" mass="17039">MKQKYNQQVIAIIKEWITDNLEQRLSIDDIAQKSGYSKWYLQKLFARYYSETLARYIRRKKLTHCIADLKYSDTPIIRLALKYHFESQQSLTRSFKQTLGCTPLQCRRRRLSHEAEAHIRNSDDPCAICRRMEGKPGSPDEDPL</sequence>
<dbReference type="Proteomes" id="UP000809137">
    <property type="component" value="Unassembled WGS sequence"/>
</dbReference>
<dbReference type="PROSITE" id="PS01124">
    <property type="entry name" value="HTH_ARAC_FAMILY_2"/>
    <property type="match status" value="1"/>
</dbReference>
<keyword evidence="2" id="KW-0238">DNA-binding</keyword>
<dbReference type="PANTHER" id="PTHR47504:SF5">
    <property type="entry name" value="RIGHT ORIGIN-BINDING PROTEIN"/>
    <property type="match status" value="1"/>
</dbReference>
<keyword evidence="6" id="KW-1185">Reference proteome</keyword>
<protein>
    <submittedName>
        <fullName evidence="5">Helix-turn-helix domain-containing protein</fullName>
    </submittedName>
</protein>
<keyword evidence="3" id="KW-0804">Transcription</keyword>
<dbReference type="PANTHER" id="PTHR47504">
    <property type="entry name" value="RIGHT ORIGIN-BINDING PROTEIN"/>
    <property type="match status" value="1"/>
</dbReference>
<dbReference type="InterPro" id="IPR009057">
    <property type="entry name" value="Homeodomain-like_sf"/>
</dbReference>
<dbReference type="InterPro" id="IPR018060">
    <property type="entry name" value="HTH_AraC"/>
</dbReference>
<accession>A0ABS1Z9S5</accession>
<reference evidence="5 6" key="1">
    <citation type="submission" date="2021-01" db="EMBL/GenBank/DDBJ databases">
        <title>Complete genome sequence of Pantoea eucrina OB49, a heavy metal tolerant bacterium with PGPR potential isolated from wheat in Algeria.</title>
        <authorList>
            <person name="Lekired A."/>
            <person name="Ouzari I.H."/>
        </authorList>
    </citation>
    <scope>NUCLEOTIDE SEQUENCE [LARGE SCALE GENOMIC DNA]</scope>
    <source>
        <strain evidence="5 6">OB49</strain>
    </source>
</reference>